<comment type="caution">
    <text evidence="2">The sequence shown here is derived from an EMBL/GenBank/DDBJ whole genome shotgun (WGS) entry which is preliminary data.</text>
</comment>
<name>A0A836CQ39_9STRA</name>
<evidence type="ECO:0000313" key="2">
    <source>
        <dbReference type="EMBL" id="KAG5191546.1"/>
    </source>
</evidence>
<dbReference type="Proteomes" id="UP000664859">
    <property type="component" value="Unassembled WGS sequence"/>
</dbReference>
<feature type="chain" id="PRO_5032640464" evidence="1">
    <location>
        <begin position="20"/>
        <end position="447"/>
    </location>
</feature>
<keyword evidence="1" id="KW-0732">Signal</keyword>
<keyword evidence="3" id="KW-1185">Reference proteome</keyword>
<evidence type="ECO:0000313" key="3">
    <source>
        <dbReference type="Proteomes" id="UP000664859"/>
    </source>
</evidence>
<dbReference type="EMBL" id="JAFCMP010000018">
    <property type="protein sequence ID" value="KAG5191546.1"/>
    <property type="molecule type" value="Genomic_DNA"/>
</dbReference>
<sequence length="447" mass="47327">MFNAFVALLLVIIEVRALGGPVSCTPDVYSPDIWPGFDTYYSEGEKKCVVQYDACVPSLDCPLDLIKWWSPPTSLPGGAVKEARCFQGCSEIAYDNGVPTCLAEDRMPPPPCLHVWDDGAPRCLTDICGQPIPFCAAKGYCPGTGVFCFDSCVASGRVTWQDGVPHCDDLTTPCQQNGVSPVLAQCSNMPPPTGTTVSPDITCSSIDAPAFAVFLAKGSDNMIDLETGETMDFNAWGTASSMALMRQFDVDLWSLGQDSTWYLYSSGLAAPPMTAAALPNFLMGVATPLNALTCEDIMGAAGLGGTLPSPNHKRCGFLMGVATPLNALTCEDIMGAAGPGGTLPSPLRAPPLEVHTAAVNFLQPGMSYIVKTANDNVYALSWVDNGNWEVDGSVGLRWALVDGSSLRWALASRQGWVGRSGMSYLGKTASGNLCALSWVNDGAWEAD</sequence>
<feature type="signal peptide" evidence="1">
    <location>
        <begin position="1"/>
        <end position="19"/>
    </location>
</feature>
<accession>A0A836CQ39</accession>
<gene>
    <name evidence="2" type="ORF">JKP88DRAFT_285084</name>
</gene>
<evidence type="ECO:0000256" key="1">
    <source>
        <dbReference type="SAM" id="SignalP"/>
    </source>
</evidence>
<dbReference type="AlphaFoldDB" id="A0A836CQ39"/>
<proteinExistence type="predicted"/>
<organism evidence="2 3">
    <name type="scientific">Tribonema minus</name>
    <dbReference type="NCBI Taxonomy" id="303371"/>
    <lineage>
        <taxon>Eukaryota</taxon>
        <taxon>Sar</taxon>
        <taxon>Stramenopiles</taxon>
        <taxon>Ochrophyta</taxon>
        <taxon>PX clade</taxon>
        <taxon>Xanthophyceae</taxon>
        <taxon>Tribonematales</taxon>
        <taxon>Tribonemataceae</taxon>
        <taxon>Tribonema</taxon>
    </lineage>
</organism>
<protein>
    <submittedName>
        <fullName evidence="2">Uncharacterized protein</fullName>
    </submittedName>
</protein>
<reference evidence="2" key="1">
    <citation type="submission" date="2021-02" db="EMBL/GenBank/DDBJ databases">
        <title>First Annotated Genome of the Yellow-green Alga Tribonema minus.</title>
        <authorList>
            <person name="Mahan K.M."/>
        </authorList>
    </citation>
    <scope>NUCLEOTIDE SEQUENCE</scope>
    <source>
        <strain evidence="2">UTEX B ZZ1240</strain>
    </source>
</reference>